<feature type="compositionally biased region" description="Low complexity" evidence="6">
    <location>
        <begin position="1"/>
        <end position="15"/>
    </location>
</feature>
<dbReference type="GO" id="GO:0016020">
    <property type="term" value="C:membrane"/>
    <property type="evidence" value="ECO:0007669"/>
    <property type="project" value="UniProtKB-SubCell"/>
</dbReference>
<evidence type="ECO:0000259" key="8">
    <source>
        <dbReference type="PROSITE" id="PS50835"/>
    </source>
</evidence>
<feature type="non-terminal residue" evidence="9">
    <location>
        <position position="1"/>
    </location>
</feature>
<feature type="region of interest" description="Disordered" evidence="6">
    <location>
        <begin position="370"/>
        <end position="449"/>
    </location>
</feature>
<evidence type="ECO:0000256" key="1">
    <source>
        <dbReference type="ARBA" id="ARBA00004479"/>
    </source>
</evidence>
<feature type="compositionally biased region" description="Polar residues" evidence="6">
    <location>
        <begin position="381"/>
        <end position="402"/>
    </location>
</feature>
<dbReference type="PROSITE" id="PS50835">
    <property type="entry name" value="IG_LIKE"/>
    <property type="match status" value="1"/>
</dbReference>
<name>A0ABD0LE46_9CAEN</name>
<feature type="transmembrane region" description="Helical" evidence="7">
    <location>
        <begin position="339"/>
        <end position="362"/>
    </location>
</feature>
<dbReference type="InterPro" id="IPR007110">
    <property type="entry name" value="Ig-like_dom"/>
</dbReference>
<keyword evidence="4" id="KW-0325">Glycoprotein</keyword>
<dbReference type="EMBL" id="JACVVK020000058">
    <property type="protein sequence ID" value="KAK7497431.1"/>
    <property type="molecule type" value="Genomic_DNA"/>
</dbReference>
<evidence type="ECO:0000313" key="9">
    <source>
        <dbReference type="EMBL" id="KAK7497431.1"/>
    </source>
</evidence>
<evidence type="ECO:0000256" key="4">
    <source>
        <dbReference type="ARBA" id="ARBA00023180"/>
    </source>
</evidence>
<dbReference type="Proteomes" id="UP001519460">
    <property type="component" value="Unassembled WGS sequence"/>
</dbReference>
<evidence type="ECO:0000256" key="7">
    <source>
        <dbReference type="SAM" id="Phobius"/>
    </source>
</evidence>
<keyword evidence="5" id="KW-0393">Immunoglobulin domain</keyword>
<dbReference type="Gene3D" id="2.60.40.10">
    <property type="entry name" value="Immunoglobulins"/>
    <property type="match status" value="1"/>
</dbReference>
<dbReference type="AlphaFoldDB" id="A0ABD0LE46"/>
<organism evidence="9 10">
    <name type="scientific">Batillaria attramentaria</name>
    <dbReference type="NCBI Taxonomy" id="370345"/>
    <lineage>
        <taxon>Eukaryota</taxon>
        <taxon>Metazoa</taxon>
        <taxon>Spiralia</taxon>
        <taxon>Lophotrochozoa</taxon>
        <taxon>Mollusca</taxon>
        <taxon>Gastropoda</taxon>
        <taxon>Caenogastropoda</taxon>
        <taxon>Sorbeoconcha</taxon>
        <taxon>Cerithioidea</taxon>
        <taxon>Batillariidae</taxon>
        <taxon>Batillaria</taxon>
    </lineage>
</organism>
<keyword evidence="2 7" id="KW-0472">Membrane</keyword>
<keyword evidence="10" id="KW-1185">Reference proteome</keyword>
<feature type="region of interest" description="Disordered" evidence="6">
    <location>
        <begin position="1"/>
        <end position="75"/>
    </location>
</feature>
<keyword evidence="7" id="KW-1133">Transmembrane helix</keyword>
<dbReference type="InterPro" id="IPR013783">
    <property type="entry name" value="Ig-like_fold"/>
</dbReference>
<dbReference type="InterPro" id="IPR051275">
    <property type="entry name" value="Cell_adhesion_signaling"/>
</dbReference>
<proteinExistence type="predicted"/>
<evidence type="ECO:0000256" key="6">
    <source>
        <dbReference type="SAM" id="MobiDB-lite"/>
    </source>
</evidence>
<comment type="subcellular location">
    <subcellularLocation>
        <location evidence="1">Membrane</location>
        <topology evidence="1">Single-pass type I membrane protein</topology>
    </subcellularLocation>
</comment>
<protein>
    <recommendedName>
        <fullName evidence="8">Ig-like domain-containing protein</fullName>
    </recommendedName>
</protein>
<gene>
    <name evidence="9" type="ORF">BaRGS_00011273</name>
</gene>
<feature type="domain" description="Ig-like" evidence="8">
    <location>
        <begin position="76"/>
        <end position="162"/>
    </location>
</feature>
<dbReference type="PANTHER" id="PTHR11640">
    <property type="entry name" value="NEPHRIN"/>
    <property type="match status" value="1"/>
</dbReference>
<feature type="compositionally biased region" description="Basic and acidic residues" evidence="6">
    <location>
        <begin position="370"/>
        <end position="379"/>
    </location>
</feature>
<sequence length="449" mass="48786">ATPNNRNKNQRQGNQLVTPPSLEPAAVAPGTTGSETATAGRVTVKDGAKGPAAAGPYKTTISTGPGVGKQAKGNGPSENNVFIVGNSTLITDGSRLLNLTCVAREVNPVPVYSWLDPVCQANSQGGTCSFTPQIPWDDRQTVRCRVADDFRVTPQVVVKELTVDLKYPPHIVDFTLDGSSDGTLSVNESNHVTVTLRCSAYGRPAPLVYLMKNGTEEIVSAPRLPKQVLSDIDRCPRSITDQGFDLLIVARPRPEPSGVKVTYLGDGEGRDVSVLFVVNQSLVSLFETKLQIREAEFTNLPDGNYSMEVTNALGSLECLFQRRKVTAAVLKTESESVGVIVGGSLGGISVLALLIVIAVVVWKKRYQRYERPQPKREDETSSYTDLQSAPFSNSEQELTPNYDNLKPRPDLTQSGDPDSYVNVEPFHNTYEQLEPKEESESSVYTTLQV</sequence>
<keyword evidence="3" id="KW-1015">Disulfide bond</keyword>
<reference evidence="9 10" key="1">
    <citation type="journal article" date="2023" name="Sci. Data">
        <title>Genome assembly of the Korean intertidal mud-creeper Batillaria attramentaria.</title>
        <authorList>
            <person name="Patra A.K."/>
            <person name="Ho P.T."/>
            <person name="Jun S."/>
            <person name="Lee S.J."/>
            <person name="Kim Y."/>
            <person name="Won Y.J."/>
        </authorList>
    </citation>
    <scope>NUCLEOTIDE SEQUENCE [LARGE SCALE GENOMIC DNA]</scope>
    <source>
        <strain evidence="9">Wonlab-2016</strain>
    </source>
</reference>
<evidence type="ECO:0000313" key="10">
    <source>
        <dbReference type="Proteomes" id="UP001519460"/>
    </source>
</evidence>
<accession>A0ABD0LE46</accession>
<comment type="caution">
    <text evidence="9">The sequence shown here is derived from an EMBL/GenBank/DDBJ whole genome shotgun (WGS) entry which is preliminary data.</text>
</comment>
<keyword evidence="7" id="KW-0812">Transmembrane</keyword>
<evidence type="ECO:0000256" key="3">
    <source>
        <dbReference type="ARBA" id="ARBA00023157"/>
    </source>
</evidence>
<evidence type="ECO:0000256" key="5">
    <source>
        <dbReference type="ARBA" id="ARBA00023319"/>
    </source>
</evidence>
<evidence type="ECO:0000256" key="2">
    <source>
        <dbReference type="ARBA" id="ARBA00023136"/>
    </source>
</evidence>
<dbReference type="PANTHER" id="PTHR11640:SF31">
    <property type="entry name" value="IRREGULAR CHIASM C-ROUGHEST PROTEIN-RELATED"/>
    <property type="match status" value="1"/>
</dbReference>